<dbReference type="AlphaFoldDB" id="A0A2T2XBB4"/>
<dbReference type="PANTHER" id="PTHR11364">
    <property type="entry name" value="THIOSULFATE SULFERTANSFERASE"/>
    <property type="match status" value="1"/>
</dbReference>
<evidence type="ECO:0000256" key="2">
    <source>
        <dbReference type="ARBA" id="ARBA00022737"/>
    </source>
</evidence>
<dbReference type="EMBL" id="PXYT01000001">
    <property type="protein sequence ID" value="PSR31794.1"/>
    <property type="molecule type" value="Genomic_DNA"/>
</dbReference>
<evidence type="ECO:0000259" key="3">
    <source>
        <dbReference type="PROSITE" id="PS50206"/>
    </source>
</evidence>
<keyword evidence="2" id="KW-0677">Repeat</keyword>
<proteinExistence type="predicted"/>
<dbReference type="PROSITE" id="PS50206">
    <property type="entry name" value="RHODANESE_3"/>
    <property type="match status" value="2"/>
</dbReference>
<evidence type="ECO:0000313" key="5">
    <source>
        <dbReference type="Proteomes" id="UP000242699"/>
    </source>
</evidence>
<keyword evidence="1 4" id="KW-0808">Transferase</keyword>
<protein>
    <submittedName>
        <fullName evidence="4">Sulfurtransferase</fullName>
    </submittedName>
</protein>
<feature type="domain" description="Rhodanese" evidence="3">
    <location>
        <begin position="160"/>
        <end position="270"/>
    </location>
</feature>
<dbReference type="GO" id="GO:0004792">
    <property type="term" value="F:thiosulfate-cyanide sulfurtransferase activity"/>
    <property type="evidence" value="ECO:0007669"/>
    <property type="project" value="TreeGrafter"/>
</dbReference>
<name>A0A2T2XBB4_9FIRM</name>
<dbReference type="PANTHER" id="PTHR11364:SF27">
    <property type="entry name" value="SULFURTRANSFERASE"/>
    <property type="match status" value="1"/>
</dbReference>
<organism evidence="4 5">
    <name type="scientific">Sulfobacillus benefaciens</name>
    <dbReference type="NCBI Taxonomy" id="453960"/>
    <lineage>
        <taxon>Bacteria</taxon>
        <taxon>Bacillati</taxon>
        <taxon>Bacillota</taxon>
        <taxon>Clostridia</taxon>
        <taxon>Eubacteriales</taxon>
        <taxon>Clostridiales Family XVII. Incertae Sedis</taxon>
        <taxon>Sulfobacillus</taxon>
    </lineage>
</organism>
<dbReference type="SUPFAM" id="SSF52821">
    <property type="entry name" value="Rhodanese/Cell cycle control phosphatase"/>
    <property type="match status" value="2"/>
</dbReference>
<dbReference type="InterPro" id="IPR036873">
    <property type="entry name" value="Rhodanese-like_dom_sf"/>
</dbReference>
<accession>A0A2T2XBB4</accession>
<reference evidence="4 5" key="1">
    <citation type="journal article" date="2014" name="BMC Genomics">
        <title>Comparison of environmental and isolate Sulfobacillus genomes reveals diverse carbon, sulfur, nitrogen, and hydrogen metabolisms.</title>
        <authorList>
            <person name="Justice N.B."/>
            <person name="Norman A."/>
            <person name="Brown C.T."/>
            <person name="Singh A."/>
            <person name="Thomas B.C."/>
            <person name="Banfield J.F."/>
        </authorList>
    </citation>
    <scope>NUCLEOTIDE SEQUENCE [LARGE SCALE GENOMIC DNA]</scope>
    <source>
        <strain evidence="4">AMDSBA1</strain>
    </source>
</reference>
<dbReference type="SMART" id="SM00450">
    <property type="entry name" value="RHOD"/>
    <property type="match status" value="2"/>
</dbReference>
<gene>
    <name evidence="4" type="ORF">C7B43_00810</name>
</gene>
<dbReference type="Pfam" id="PF00581">
    <property type="entry name" value="Rhodanese"/>
    <property type="match status" value="2"/>
</dbReference>
<sequence>MSLKSAKWLATKNSDEVVIVDCRYDLAQPAQAVRDYRQGHIPGAHFADLESDLCAPKGRHGGRHPLPSAIQFSALLSRLGWVEGKQLIAYDSEGSGAAHFWWLARYFGIEDVSVLQGGFQEWLNLGLPVSTDPPEIKPSPSPNLVPEPSLVATRDFVLEHLNNRVLIDSRSYERYTGFHEPIDPIAGRIPGAYHFDYKEVYNLPGEYRSVETLERHFSEIDPETDFPIVYCGSGVSACSNVLALSLIGVPALLYAGSFSDWISYADSPIERGDQAHGI</sequence>
<dbReference type="CDD" id="cd01448">
    <property type="entry name" value="TST_Repeat_1"/>
    <property type="match status" value="1"/>
</dbReference>
<dbReference type="Gene3D" id="3.40.250.10">
    <property type="entry name" value="Rhodanese-like domain"/>
    <property type="match status" value="2"/>
</dbReference>
<dbReference type="Proteomes" id="UP000242699">
    <property type="component" value="Unassembled WGS sequence"/>
</dbReference>
<evidence type="ECO:0000313" key="4">
    <source>
        <dbReference type="EMBL" id="PSR31794.1"/>
    </source>
</evidence>
<evidence type="ECO:0000256" key="1">
    <source>
        <dbReference type="ARBA" id="ARBA00022679"/>
    </source>
</evidence>
<comment type="caution">
    <text evidence="4">The sequence shown here is derived from an EMBL/GenBank/DDBJ whole genome shotgun (WGS) entry which is preliminary data.</text>
</comment>
<dbReference type="InterPro" id="IPR045078">
    <property type="entry name" value="TST/MPST-like"/>
</dbReference>
<feature type="domain" description="Rhodanese" evidence="3">
    <location>
        <begin position="13"/>
        <end position="131"/>
    </location>
</feature>
<dbReference type="InterPro" id="IPR001763">
    <property type="entry name" value="Rhodanese-like_dom"/>
</dbReference>